<dbReference type="PRINTS" id="PR01774">
    <property type="entry name" value="EXFOLTOXIN"/>
</dbReference>
<sequence>MNKNIIIKSFAALTILTSLGIGSSLSDQYHSVAKAEKNVIEIHDATVSPYNGVVSFSHGTGFVVGKNTVVTNKHVVSGQGKDAVKRIGAHPTGYSSNGGHYDILKITPYPGKEDLAIVHIREKSEEGWNFNEKTQALKLADHASVNERISIMGYPKPDKHGYNLLQSFGKVLSIEGTGMIIDAYPEPGNSGSAIINENGEAVGVFYAGDIKDSPERKGYGVYFTPEIKKFIQENIQK</sequence>
<dbReference type="AlphaFoldDB" id="A0A9X0TP24"/>
<dbReference type="InterPro" id="IPR008353">
    <property type="entry name" value="Peptidase_S1B_tx"/>
</dbReference>
<evidence type="ECO:0000256" key="4">
    <source>
        <dbReference type="ARBA" id="ARBA00022670"/>
    </source>
</evidence>
<dbReference type="InterPro" id="IPR009003">
    <property type="entry name" value="Peptidase_S1_PA"/>
</dbReference>
<dbReference type="EMBL" id="JABTCN010000022">
    <property type="protein sequence ID" value="MBA8776796.1"/>
    <property type="molecule type" value="Genomic_DNA"/>
</dbReference>
<feature type="domain" description="Peptidase S1" evidence="10">
    <location>
        <begin position="47"/>
        <end position="222"/>
    </location>
</feature>
<dbReference type="PROSITE" id="PS00672">
    <property type="entry name" value="V8_HIS"/>
    <property type="match status" value="1"/>
</dbReference>
<evidence type="ECO:0000256" key="7">
    <source>
        <dbReference type="ARBA" id="ARBA00022825"/>
    </source>
</evidence>
<dbReference type="InterPro" id="IPR008256">
    <property type="entry name" value="Peptidase_S1B"/>
</dbReference>
<evidence type="ECO:0000256" key="1">
    <source>
        <dbReference type="ARBA" id="ARBA00004613"/>
    </source>
</evidence>
<evidence type="ECO:0000256" key="3">
    <source>
        <dbReference type="ARBA" id="ARBA00022525"/>
    </source>
</evidence>
<evidence type="ECO:0000313" key="11">
    <source>
        <dbReference type="EMBL" id="MBA8776796.1"/>
    </source>
</evidence>
<dbReference type="Proteomes" id="UP000524893">
    <property type="component" value="Unassembled WGS sequence"/>
</dbReference>
<dbReference type="GO" id="GO:0004252">
    <property type="term" value="F:serine-type endopeptidase activity"/>
    <property type="evidence" value="ECO:0007669"/>
    <property type="project" value="InterPro"/>
</dbReference>
<dbReference type="PANTHER" id="PTHR43019:SF23">
    <property type="entry name" value="PROTEASE DO-LIKE 5, CHLOROPLASTIC"/>
    <property type="match status" value="1"/>
</dbReference>
<feature type="active site" description="Charge relay system" evidence="8">
    <location>
        <position position="114"/>
    </location>
</feature>
<dbReference type="GO" id="GO:0005576">
    <property type="term" value="C:extracellular region"/>
    <property type="evidence" value="ECO:0007669"/>
    <property type="project" value="UniProtKB-SubCell"/>
</dbReference>
<dbReference type="PRINTS" id="PR00839">
    <property type="entry name" value="V8PROTEASE"/>
</dbReference>
<comment type="caution">
    <text evidence="11">The sequence shown here is derived from an EMBL/GenBank/DDBJ whole genome shotgun (WGS) entry which is preliminary data.</text>
</comment>
<dbReference type="GO" id="GO:0006508">
    <property type="term" value="P:proteolysis"/>
    <property type="evidence" value="ECO:0007669"/>
    <property type="project" value="UniProtKB-KW"/>
</dbReference>
<dbReference type="Gene3D" id="2.40.10.10">
    <property type="entry name" value="Trypsin-like serine proteases"/>
    <property type="match status" value="2"/>
</dbReference>
<evidence type="ECO:0000256" key="8">
    <source>
        <dbReference type="PIRSR" id="PIRSR608256-1"/>
    </source>
</evidence>
<evidence type="ECO:0000256" key="6">
    <source>
        <dbReference type="ARBA" id="ARBA00022801"/>
    </source>
</evidence>
<protein>
    <recommendedName>
        <fullName evidence="9">Serine protease</fullName>
        <ecNumber evidence="9">3.4.21.-</ecNumber>
    </recommendedName>
</protein>
<reference evidence="11 12" key="1">
    <citation type="journal article" date="2020" name="Access Microbiol">
        <title>Isolation and genome sequencing of Staphylococcus schleiferi subspecies coagulans from Antarctic seals.</title>
        <authorList>
            <person name="Foster G."/>
            <person name="Robb A."/>
            <person name="Paterson G.K."/>
        </authorList>
    </citation>
    <scope>NUCLEOTIDE SEQUENCE [LARGE SCALE GENOMIC DNA]</scope>
    <source>
        <strain evidence="11 12">M615/02/4</strain>
    </source>
</reference>
<keyword evidence="7 9" id="KW-0720">Serine protease</keyword>
<dbReference type="Pfam" id="PF00089">
    <property type="entry name" value="Trypsin"/>
    <property type="match status" value="1"/>
</dbReference>
<dbReference type="SUPFAM" id="SSF50494">
    <property type="entry name" value="Trypsin-like serine proteases"/>
    <property type="match status" value="1"/>
</dbReference>
<keyword evidence="3" id="KW-0964">Secreted</keyword>
<proteinExistence type="inferred from homology"/>
<accession>A0A9X0TP24</accession>
<feature type="active site" description="Charge relay system" evidence="8">
    <location>
        <position position="74"/>
    </location>
</feature>
<evidence type="ECO:0000259" key="10">
    <source>
        <dbReference type="Pfam" id="PF00089"/>
    </source>
</evidence>
<keyword evidence="4 9" id="KW-0645">Protease</keyword>
<dbReference type="PANTHER" id="PTHR43019">
    <property type="entry name" value="SERINE ENDOPROTEASE DEGS"/>
    <property type="match status" value="1"/>
</dbReference>
<evidence type="ECO:0000256" key="2">
    <source>
        <dbReference type="ARBA" id="ARBA00008764"/>
    </source>
</evidence>
<evidence type="ECO:0000313" key="12">
    <source>
        <dbReference type="Proteomes" id="UP000524893"/>
    </source>
</evidence>
<keyword evidence="5" id="KW-0732">Signal</keyword>
<evidence type="ECO:0000256" key="5">
    <source>
        <dbReference type="ARBA" id="ARBA00022729"/>
    </source>
</evidence>
<dbReference type="EC" id="3.4.21.-" evidence="9"/>
<dbReference type="InterPro" id="IPR028301">
    <property type="entry name" value="V8_his_AS"/>
</dbReference>
<comment type="similarity">
    <text evidence="2 9">Belongs to the peptidase S1B family.</text>
</comment>
<evidence type="ECO:0000256" key="9">
    <source>
        <dbReference type="RuleBase" id="RU004296"/>
    </source>
</evidence>
<dbReference type="InterPro" id="IPR043504">
    <property type="entry name" value="Peptidase_S1_PA_chymotrypsin"/>
</dbReference>
<dbReference type="InterPro" id="IPR001254">
    <property type="entry name" value="Trypsin_dom"/>
</dbReference>
<organism evidence="11 12">
    <name type="scientific">Staphylococcus coagulans</name>
    <dbReference type="NCBI Taxonomy" id="74706"/>
    <lineage>
        <taxon>Bacteria</taxon>
        <taxon>Bacillati</taxon>
        <taxon>Bacillota</taxon>
        <taxon>Bacilli</taxon>
        <taxon>Bacillales</taxon>
        <taxon>Staphylococcaceae</taxon>
        <taxon>Staphylococcus</taxon>
    </lineage>
</organism>
<keyword evidence="6 9" id="KW-0378">Hydrolase</keyword>
<comment type="subcellular location">
    <subcellularLocation>
        <location evidence="1">Secreted</location>
    </subcellularLocation>
</comment>
<gene>
    <name evidence="11" type="ORF">HR081_07890</name>
</gene>
<feature type="active site" description="Charge relay system" evidence="8">
    <location>
        <position position="190"/>
    </location>
</feature>
<dbReference type="RefSeq" id="WP_182280884.1">
    <property type="nucleotide sequence ID" value="NZ_JABTCN010000022.1"/>
</dbReference>
<name>A0A9X0TP24_9STAP</name>